<evidence type="ECO:0000313" key="1">
    <source>
        <dbReference type="EMBL" id="CAG6693552.1"/>
    </source>
</evidence>
<name>A0A8D8U063_9HEMI</name>
<dbReference type="AlphaFoldDB" id="A0A8D8U063"/>
<organism evidence="1">
    <name type="scientific">Cacopsylla melanoneura</name>
    <dbReference type="NCBI Taxonomy" id="428564"/>
    <lineage>
        <taxon>Eukaryota</taxon>
        <taxon>Metazoa</taxon>
        <taxon>Ecdysozoa</taxon>
        <taxon>Arthropoda</taxon>
        <taxon>Hexapoda</taxon>
        <taxon>Insecta</taxon>
        <taxon>Pterygota</taxon>
        <taxon>Neoptera</taxon>
        <taxon>Paraneoptera</taxon>
        <taxon>Hemiptera</taxon>
        <taxon>Sternorrhyncha</taxon>
        <taxon>Psylloidea</taxon>
        <taxon>Psyllidae</taxon>
        <taxon>Psyllinae</taxon>
        <taxon>Cacopsylla</taxon>
    </lineage>
</organism>
<proteinExistence type="predicted"/>
<dbReference type="EMBL" id="HBUF01313345">
    <property type="protein sequence ID" value="CAG6693552.1"/>
    <property type="molecule type" value="Transcribed_RNA"/>
</dbReference>
<accession>A0A8D8U063</accession>
<sequence length="130" mass="14933">MNLHKVTQSSINMLCLSCIVWGFPRNKVSSTYLDFRDTFCSDKHEFGKLYIVCRICVFCIISMRKSGFVRIMYPVSVISNIVFVSSSSISNILPRYYLFPILLNIQTIFRHLIFTSFSVQIACSGNTIHV</sequence>
<reference evidence="1" key="1">
    <citation type="submission" date="2021-05" db="EMBL/GenBank/DDBJ databases">
        <authorList>
            <person name="Alioto T."/>
            <person name="Alioto T."/>
            <person name="Gomez Garrido J."/>
        </authorList>
    </citation>
    <scope>NUCLEOTIDE SEQUENCE</scope>
</reference>
<protein>
    <submittedName>
        <fullName evidence="1">Uncharacterized protein</fullName>
    </submittedName>
</protein>